<proteinExistence type="predicted"/>
<dbReference type="InterPro" id="IPR021354">
    <property type="entry name" value="DUF2975"/>
</dbReference>
<evidence type="ECO:0000256" key="1">
    <source>
        <dbReference type="SAM" id="Phobius"/>
    </source>
</evidence>
<keyword evidence="3" id="KW-1185">Reference proteome</keyword>
<feature type="transmembrane region" description="Helical" evidence="1">
    <location>
        <begin position="147"/>
        <end position="165"/>
    </location>
</feature>
<sequence>MPSVTRDPLLGFARIILIFFTALFAFAGIAVLLGVPALLIFQSDILAELAADGKNVPTALIPGIALLLGFVALLMGLMVYFLLLLRRIVLSVGEGDPFIPENARRLSRMGWTALIGQLVTIPVGALGTWIARIAADSGRNADVDLSFPGGGLLLILTLFILARVFRQGAEMRDDLEGTV</sequence>
<dbReference type="AlphaFoldDB" id="A0A6I4T6J0"/>
<dbReference type="Pfam" id="PF11188">
    <property type="entry name" value="DUF2975"/>
    <property type="match status" value="1"/>
</dbReference>
<reference evidence="2 3" key="1">
    <citation type="submission" date="2019-12" db="EMBL/GenBank/DDBJ databases">
        <title>Genomic-based taxomic classification of the family Erythrobacteraceae.</title>
        <authorList>
            <person name="Xu L."/>
        </authorList>
    </citation>
    <scope>NUCLEOTIDE SEQUENCE [LARGE SCALE GENOMIC DNA]</scope>
    <source>
        <strain evidence="2 3">LMG 29518</strain>
    </source>
</reference>
<keyword evidence="1" id="KW-0472">Membrane</keyword>
<evidence type="ECO:0000313" key="2">
    <source>
        <dbReference type="EMBL" id="MXO65425.1"/>
    </source>
</evidence>
<dbReference type="Proteomes" id="UP000438476">
    <property type="component" value="Unassembled WGS sequence"/>
</dbReference>
<feature type="transmembrane region" description="Helical" evidence="1">
    <location>
        <begin position="114"/>
        <end position="135"/>
    </location>
</feature>
<dbReference type="OrthoDB" id="7349915at2"/>
<evidence type="ECO:0000313" key="3">
    <source>
        <dbReference type="Proteomes" id="UP000438476"/>
    </source>
</evidence>
<keyword evidence="1" id="KW-1133">Transmembrane helix</keyword>
<accession>A0A6I4T6J0</accession>
<feature type="transmembrane region" description="Helical" evidence="1">
    <location>
        <begin position="12"/>
        <end position="39"/>
    </location>
</feature>
<protein>
    <submittedName>
        <fullName evidence="2">DUF2975 domain-containing protein</fullName>
    </submittedName>
</protein>
<gene>
    <name evidence="2" type="ORF">GRI91_06635</name>
</gene>
<dbReference type="EMBL" id="WTYT01000002">
    <property type="protein sequence ID" value="MXO65425.1"/>
    <property type="molecule type" value="Genomic_DNA"/>
</dbReference>
<organism evidence="2 3">
    <name type="scientific">Altericroceibacterium endophyticum</name>
    <dbReference type="NCBI Taxonomy" id="1808508"/>
    <lineage>
        <taxon>Bacteria</taxon>
        <taxon>Pseudomonadati</taxon>
        <taxon>Pseudomonadota</taxon>
        <taxon>Alphaproteobacteria</taxon>
        <taxon>Sphingomonadales</taxon>
        <taxon>Erythrobacteraceae</taxon>
        <taxon>Altericroceibacterium</taxon>
    </lineage>
</organism>
<name>A0A6I4T6J0_9SPHN</name>
<keyword evidence="1" id="KW-0812">Transmembrane</keyword>
<comment type="caution">
    <text evidence="2">The sequence shown here is derived from an EMBL/GenBank/DDBJ whole genome shotgun (WGS) entry which is preliminary data.</text>
</comment>
<feature type="transmembrane region" description="Helical" evidence="1">
    <location>
        <begin position="59"/>
        <end position="83"/>
    </location>
</feature>